<proteinExistence type="predicted"/>
<evidence type="ECO:0000313" key="3">
    <source>
        <dbReference type="Proteomes" id="UP001159363"/>
    </source>
</evidence>
<feature type="region of interest" description="Disordered" evidence="1">
    <location>
        <begin position="427"/>
        <end position="452"/>
    </location>
</feature>
<evidence type="ECO:0000256" key="1">
    <source>
        <dbReference type="SAM" id="MobiDB-lite"/>
    </source>
</evidence>
<keyword evidence="3" id="KW-1185">Reference proteome</keyword>
<gene>
    <name evidence="2" type="ORF">PR048_025778</name>
</gene>
<feature type="region of interest" description="Disordered" evidence="1">
    <location>
        <begin position="98"/>
        <end position="120"/>
    </location>
</feature>
<evidence type="ECO:0000313" key="2">
    <source>
        <dbReference type="EMBL" id="KAJ8872176.1"/>
    </source>
</evidence>
<name>A0ABQ9GJI2_9NEOP</name>
<dbReference type="Proteomes" id="UP001159363">
    <property type="component" value="Chromosome 10"/>
</dbReference>
<reference evidence="2 3" key="1">
    <citation type="submission" date="2023-02" db="EMBL/GenBank/DDBJ databases">
        <title>LHISI_Scaffold_Assembly.</title>
        <authorList>
            <person name="Stuart O.P."/>
            <person name="Cleave R."/>
            <person name="Magrath M.J.L."/>
            <person name="Mikheyev A.S."/>
        </authorList>
    </citation>
    <scope>NUCLEOTIDE SEQUENCE [LARGE SCALE GENOMIC DNA]</scope>
    <source>
        <strain evidence="2">Daus_M_001</strain>
        <tissue evidence="2">Leg muscle</tissue>
    </source>
</reference>
<feature type="region of interest" description="Disordered" evidence="1">
    <location>
        <begin position="200"/>
        <end position="220"/>
    </location>
</feature>
<sequence>MKSNPPTWRNTQKAKGETASCIKCAIAPKSKPLNWRAVFSSHCVYLWDFQRRPCCFIGGKSVGKSSAGPLSSLFSSDAYILRYGWVWGGVGIKRRGKREISEKTGRPTTSPGTIPTCENPVTRPGIELGSPWWEASVLTTQPPWSHKEIMKTHTILAYTRLKAKSKYRNHIRLERASQKKSSDTHKTPYDRVKRCWELKKKKKEGKKKKKKKKNKASERVNVDGQQLGAEAWRRAVALWELRDSARRDAAVCIMSLVAGPSACLSRQSCFHNSAVHTMKYKIDRRKPDQFCRPSSNFGLEIISILRRVVRHDAQNADADSRNALDADALQRNLLHPDWLPLIALLWNQLKPLVHTVFGASWRTLAQSSPSTVANQCSVDIGTFVHMTVQGVEQNQNERAEETGDPRENPSTTDIVRYDALMAKIRERPCRESSPGSPGWKASSLTTTPPRPPGTIGSVMCWQNYKEASVVERNGMALALEIAREIKNMTDLKISAVKATVRLDNRDGRLLLPPDVLCLSHDRLYPTTDAVYLNGILKEI</sequence>
<feature type="compositionally biased region" description="Basic and acidic residues" evidence="1">
    <location>
        <begin position="171"/>
        <end position="188"/>
    </location>
</feature>
<organism evidence="2 3">
    <name type="scientific">Dryococelus australis</name>
    <dbReference type="NCBI Taxonomy" id="614101"/>
    <lineage>
        <taxon>Eukaryota</taxon>
        <taxon>Metazoa</taxon>
        <taxon>Ecdysozoa</taxon>
        <taxon>Arthropoda</taxon>
        <taxon>Hexapoda</taxon>
        <taxon>Insecta</taxon>
        <taxon>Pterygota</taxon>
        <taxon>Neoptera</taxon>
        <taxon>Polyneoptera</taxon>
        <taxon>Phasmatodea</taxon>
        <taxon>Verophasmatodea</taxon>
        <taxon>Anareolatae</taxon>
        <taxon>Phasmatidae</taxon>
        <taxon>Eurycanthinae</taxon>
        <taxon>Dryococelus</taxon>
    </lineage>
</organism>
<dbReference type="EMBL" id="JARBHB010000011">
    <property type="protein sequence ID" value="KAJ8872176.1"/>
    <property type="molecule type" value="Genomic_DNA"/>
</dbReference>
<accession>A0ABQ9GJI2</accession>
<feature type="region of interest" description="Disordered" evidence="1">
    <location>
        <begin position="169"/>
        <end position="188"/>
    </location>
</feature>
<comment type="caution">
    <text evidence="2">The sequence shown here is derived from an EMBL/GenBank/DDBJ whole genome shotgun (WGS) entry which is preliminary data.</text>
</comment>
<protein>
    <submittedName>
        <fullName evidence="2">Uncharacterized protein</fullName>
    </submittedName>
</protein>
<feature type="compositionally biased region" description="Basic residues" evidence="1">
    <location>
        <begin position="200"/>
        <end position="214"/>
    </location>
</feature>